<sequence>MTATTETAYDAFASYIPDEGNVWVPWDEASGSEIKLVKLNPSTGEMIVFIKTPPGKTLTKHFHPGTVIVYVVQGQWTYNEGWVAGPGDSVVEAAGSTHAPTMLDGDEPTIVFAVIQGSLEFVDDAGNRVGYDNWQTLLQRYNDYCASIGVTPRDLTTW</sequence>
<evidence type="ECO:0000313" key="5">
    <source>
        <dbReference type="Proteomes" id="UP001231166"/>
    </source>
</evidence>
<evidence type="ECO:0000313" key="2">
    <source>
        <dbReference type="EMBL" id="MCZ4587582.1"/>
    </source>
</evidence>
<dbReference type="InterPro" id="IPR011051">
    <property type="entry name" value="RmlC_Cupin_sf"/>
</dbReference>
<keyword evidence="4" id="KW-1185">Reference proteome</keyword>
<name>A0AAX3YQP9_RHOOP</name>
<reference evidence="2" key="1">
    <citation type="submission" date="2022-12" db="EMBL/GenBank/DDBJ databases">
        <authorList>
            <person name="Krivoruchko A.V."/>
            <person name="Elkin A."/>
        </authorList>
    </citation>
    <scope>NUCLEOTIDE SEQUENCE</scope>
    <source>
        <strain evidence="2">IEGM 249</strain>
    </source>
</reference>
<proteinExistence type="predicted"/>
<dbReference type="InterPro" id="IPR014710">
    <property type="entry name" value="RmlC-like_jellyroll"/>
</dbReference>
<dbReference type="InterPro" id="IPR025979">
    <property type="entry name" value="ChrR-like_cupin_dom"/>
</dbReference>
<dbReference type="EMBL" id="CP130954">
    <property type="protein sequence ID" value="WLF51416.1"/>
    <property type="molecule type" value="Genomic_DNA"/>
</dbReference>
<organism evidence="3 5">
    <name type="scientific">Rhodococcus opacus</name>
    <name type="common">Nocardia opaca</name>
    <dbReference type="NCBI Taxonomy" id="37919"/>
    <lineage>
        <taxon>Bacteria</taxon>
        <taxon>Bacillati</taxon>
        <taxon>Actinomycetota</taxon>
        <taxon>Actinomycetes</taxon>
        <taxon>Mycobacteriales</taxon>
        <taxon>Nocardiaceae</taxon>
        <taxon>Rhodococcus</taxon>
    </lineage>
</organism>
<evidence type="ECO:0000259" key="1">
    <source>
        <dbReference type="Pfam" id="PF12973"/>
    </source>
</evidence>
<protein>
    <submittedName>
        <fullName evidence="3">2,4'-dihydroxyacetophenone dioxygenase family protein</fullName>
    </submittedName>
</protein>
<evidence type="ECO:0000313" key="3">
    <source>
        <dbReference type="EMBL" id="WLF51416.1"/>
    </source>
</evidence>
<reference evidence="3" key="2">
    <citation type="submission" date="2023-07" db="EMBL/GenBank/DDBJ databases">
        <title>Genomic analysis of Rhodococcus opacus VOC-14 with glycol ethers degradation activity.</title>
        <authorList>
            <person name="Narkevich D.A."/>
            <person name="Hlushen A.M."/>
            <person name="Akhremchuk A.E."/>
            <person name="Sikolenko M.A."/>
            <person name="Valentovich L.N."/>
        </authorList>
    </citation>
    <scope>NUCLEOTIDE SEQUENCE</scope>
    <source>
        <strain evidence="3">VOC-14</strain>
        <plasmid evidence="3">pRho-VOC14-C342</plasmid>
    </source>
</reference>
<dbReference type="RefSeq" id="WP_269591935.1">
    <property type="nucleotide sequence ID" value="NZ_CP130954.1"/>
</dbReference>
<dbReference type="Gene3D" id="2.60.120.10">
    <property type="entry name" value="Jelly Rolls"/>
    <property type="match status" value="1"/>
</dbReference>
<dbReference type="CDD" id="cd20302">
    <property type="entry name" value="cupin_DAD"/>
    <property type="match status" value="1"/>
</dbReference>
<keyword evidence="3" id="KW-0223">Dioxygenase</keyword>
<accession>A0AAX3YQP9</accession>
<gene>
    <name evidence="2" type="ORF">O4328_28505</name>
    <name evidence="3" type="ORF">Q5707_37750</name>
</gene>
<dbReference type="Pfam" id="PF12973">
    <property type="entry name" value="Cupin_7"/>
    <property type="match status" value="1"/>
</dbReference>
<dbReference type="Proteomes" id="UP001231166">
    <property type="component" value="Plasmid pRho-VOC14-C342"/>
</dbReference>
<dbReference type="EMBL" id="JAPWIS010000017">
    <property type="protein sequence ID" value="MCZ4587582.1"/>
    <property type="molecule type" value="Genomic_DNA"/>
</dbReference>
<evidence type="ECO:0000313" key="4">
    <source>
        <dbReference type="Proteomes" id="UP001066327"/>
    </source>
</evidence>
<dbReference type="Proteomes" id="UP001066327">
    <property type="component" value="Unassembled WGS sequence"/>
</dbReference>
<dbReference type="AlphaFoldDB" id="A0AAX3YQP9"/>
<geneLocation type="plasmid" evidence="3 5">
    <name>pRho-VOC14-C342</name>
</geneLocation>
<feature type="domain" description="ChrR-like cupin" evidence="1">
    <location>
        <begin position="23"/>
        <end position="111"/>
    </location>
</feature>
<dbReference type="SUPFAM" id="SSF51182">
    <property type="entry name" value="RmlC-like cupins"/>
    <property type="match status" value="1"/>
</dbReference>
<keyword evidence="3" id="KW-0560">Oxidoreductase</keyword>
<dbReference type="GO" id="GO:0051213">
    <property type="term" value="F:dioxygenase activity"/>
    <property type="evidence" value="ECO:0007669"/>
    <property type="project" value="UniProtKB-KW"/>
</dbReference>
<keyword evidence="3" id="KW-0614">Plasmid</keyword>